<keyword evidence="8" id="KW-0256">Endoplasmic reticulum</keyword>
<dbReference type="Gene3D" id="3.40.50.11340">
    <property type="match status" value="1"/>
</dbReference>
<keyword evidence="12" id="KW-0294">Fucose metabolism</keyword>
<sequence>MEVFLNARAALLFSWAKKRGELSTQPAASLELRAYRFIVDESERVNWGWLGRFGNQADHFLGVLGFAEGLNRTLVLPPWVEYRYGEPRSIQAPFNTYFDVDSLRAFHRVVTMEVFMDEIAPIIWPPEKRIAFCYTARGSTGGCNPKEGNPFGPFWDTFNVEFVGSELYGPLHYDIRHHNMAVQWHARYPPATWPVLAFTGAPASFPVQIENRDLHRYLVWNKDIQSKAQEFIREKLPRGAFVGIHLRNGIDWVRACEHIPHTPGLFAAPQCVGYRNEHGAATSEMCLPSRETMVRQVKRVIRSVKDARAVFVASDSNHMVPELTQLLRRMEVSVHKLEPSNPHVELAILGSANHFIANCISSFSAFAKRARDVRGLPSSFWAFPPDRGASSHDEL</sequence>
<evidence type="ECO:0000313" key="17">
    <source>
        <dbReference type="EMBL" id="CAD7435357.1"/>
    </source>
</evidence>
<evidence type="ECO:0000256" key="7">
    <source>
        <dbReference type="ARBA" id="ARBA00022679"/>
    </source>
</evidence>
<dbReference type="PANTHER" id="PTHR21420">
    <property type="entry name" value="GDP-FUCOSE PROTEIN O-FUCOSYLTRANSFERASE 1"/>
    <property type="match status" value="1"/>
</dbReference>
<dbReference type="GO" id="GO:0006004">
    <property type="term" value="P:fucose metabolic process"/>
    <property type="evidence" value="ECO:0007669"/>
    <property type="project" value="UniProtKB-KW"/>
</dbReference>
<evidence type="ECO:0000256" key="15">
    <source>
        <dbReference type="ARBA" id="ARBA00047273"/>
    </source>
</evidence>
<evidence type="ECO:0000256" key="4">
    <source>
        <dbReference type="ARBA" id="ARBA00012196"/>
    </source>
</evidence>
<name>A0A7R9EL69_9NEOP</name>
<keyword evidence="9" id="KW-0914">Notch signaling pathway</keyword>
<dbReference type="Gene3D" id="3.40.50.11350">
    <property type="match status" value="1"/>
</dbReference>
<evidence type="ECO:0000256" key="12">
    <source>
        <dbReference type="ARBA" id="ARBA00023253"/>
    </source>
</evidence>
<reference evidence="17" key="1">
    <citation type="submission" date="2020-11" db="EMBL/GenBank/DDBJ databases">
        <authorList>
            <person name="Tran Van P."/>
        </authorList>
    </citation>
    <scope>NUCLEOTIDE SEQUENCE</scope>
</reference>
<dbReference type="GO" id="GO:0007219">
    <property type="term" value="P:Notch signaling pathway"/>
    <property type="evidence" value="ECO:0007669"/>
    <property type="project" value="UniProtKB-KW"/>
</dbReference>
<proteinExistence type="inferred from homology"/>
<organism evidence="17">
    <name type="scientific">Timema monikensis</name>
    <dbReference type="NCBI Taxonomy" id="170555"/>
    <lineage>
        <taxon>Eukaryota</taxon>
        <taxon>Metazoa</taxon>
        <taxon>Ecdysozoa</taxon>
        <taxon>Arthropoda</taxon>
        <taxon>Hexapoda</taxon>
        <taxon>Insecta</taxon>
        <taxon>Pterygota</taxon>
        <taxon>Neoptera</taxon>
        <taxon>Polyneoptera</taxon>
        <taxon>Phasmatodea</taxon>
        <taxon>Timematodea</taxon>
        <taxon>Timematoidea</taxon>
        <taxon>Timematidae</taxon>
        <taxon>Timema</taxon>
    </lineage>
</organism>
<comment type="subcellular location">
    <subcellularLocation>
        <location evidence="1">Endoplasmic reticulum</location>
    </subcellularLocation>
</comment>
<evidence type="ECO:0000256" key="2">
    <source>
        <dbReference type="ARBA" id="ARBA00004922"/>
    </source>
</evidence>
<evidence type="ECO:0000256" key="5">
    <source>
        <dbReference type="ARBA" id="ARBA00021745"/>
    </source>
</evidence>
<accession>A0A7R9EL69</accession>
<keyword evidence="6" id="KW-0328">Glycosyltransferase</keyword>
<keyword evidence="11" id="KW-0325">Glycoprotein</keyword>
<keyword evidence="7" id="KW-0808">Transferase</keyword>
<dbReference type="PANTHER" id="PTHR21420:SF10">
    <property type="entry name" value="GDP-FUCOSE PROTEIN O-FUCOSYLTRANSFERASE 1"/>
    <property type="match status" value="1"/>
</dbReference>
<evidence type="ECO:0000256" key="14">
    <source>
        <dbReference type="ARBA" id="ARBA00033080"/>
    </source>
</evidence>
<comment type="catalytic activity">
    <reaction evidence="16">
        <text>L-seryl-[protein] + GDP-beta-L-fucose = 3-O-(alpha-L-fucosyl)-L-seryl-[protein] + GDP + H(+)</text>
        <dbReference type="Rhea" id="RHEA:63644"/>
        <dbReference type="Rhea" id="RHEA-COMP:9863"/>
        <dbReference type="Rhea" id="RHEA-COMP:17914"/>
        <dbReference type="ChEBI" id="CHEBI:15378"/>
        <dbReference type="ChEBI" id="CHEBI:29999"/>
        <dbReference type="ChEBI" id="CHEBI:57273"/>
        <dbReference type="ChEBI" id="CHEBI:58189"/>
        <dbReference type="ChEBI" id="CHEBI:189632"/>
        <dbReference type="EC" id="2.4.1.221"/>
    </reaction>
    <physiologicalReaction direction="left-to-right" evidence="16">
        <dbReference type="Rhea" id="RHEA:63645"/>
    </physiologicalReaction>
</comment>
<evidence type="ECO:0000256" key="9">
    <source>
        <dbReference type="ARBA" id="ARBA00022976"/>
    </source>
</evidence>
<evidence type="ECO:0000256" key="11">
    <source>
        <dbReference type="ARBA" id="ARBA00023180"/>
    </source>
</evidence>
<evidence type="ECO:0000256" key="10">
    <source>
        <dbReference type="ARBA" id="ARBA00023157"/>
    </source>
</evidence>
<dbReference type="AlphaFoldDB" id="A0A7R9EL69"/>
<dbReference type="InterPro" id="IPR039922">
    <property type="entry name" value="POFUT1"/>
</dbReference>
<dbReference type="EMBL" id="OB799781">
    <property type="protein sequence ID" value="CAD7435357.1"/>
    <property type="molecule type" value="Genomic_DNA"/>
</dbReference>
<comment type="catalytic activity">
    <reaction evidence="15">
        <text>L-threonyl-[protein] + GDP-beta-L-fucose = 3-O-(alpha-L-fucosyl)-L-threonyl-[protein] + GDP + H(+)</text>
        <dbReference type="Rhea" id="RHEA:70491"/>
        <dbReference type="Rhea" id="RHEA-COMP:11060"/>
        <dbReference type="Rhea" id="RHEA-COMP:17915"/>
        <dbReference type="ChEBI" id="CHEBI:15378"/>
        <dbReference type="ChEBI" id="CHEBI:30013"/>
        <dbReference type="ChEBI" id="CHEBI:57273"/>
        <dbReference type="ChEBI" id="CHEBI:58189"/>
        <dbReference type="ChEBI" id="CHEBI:189631"/>
        <dbReference type="EC" id="2.4.1.221"/>
    </reaction>
    <physiologicalReaction direction="left-to-right" evidence="15">
        <dbReference type="Rhea" id="RHEA:70492"/>
    </physiologicalReaction>
</comment>
<dbReference type="EC" id="2.4.1.221" evidence="4"/>
<evidence type="ECO:0000256" key="1">
    <source>
        <dbReference type="ARBA" id="ARBA00004240"/>
    </source>
</evidence>
<evidence type="ECO:0000256" key="3">
    <source>
        <dbReference type="ARBA" id="ARBA00010626"/>
    </source>
</evidence>
<dbReference type="InterPro" id="IPR019378">
    <property type="entry name" value="GDP-Fuc_O-FucTrfase"/>
</dbReference>
<dbReference type="GO" id="GO:0005783">
    <property type="term" value="C:endoplasmic reticulum"/>
    <property type="evidence" value="ECO:0007669"/>
    <property type="project" value="UniProtKB-SubCell"/>
</dbReference>
<gene>
    <name evidence="17" type="ORF">TMSB3V08_LOCUS12003</name>
</gene>
<dbReference type="GO" id="GO:0046922">
    <property type="term" value="F:peptide-O-fucosyltransferase activity"/>
    <property type="evidence" value="ECO:0007669"/>
    <property type="project" value="UniProtKB-EC"/>
</dbReference>
<evidence type="ECO:0000256" key="16">
    <source>
        <dbReference type="ARBA" id="ARBA00048647"/>
    </source>
</evidence>
<evidence type="ECO:0000256" key="8">
    <source>
        <dbReference type="ARBA" id="ARBA00022824"/>
    </source>
</evidence>
<comment type="pathway">
    <text evidence="2">Protein modification; protein glycosylation.</text>
</comment>
<dbReference type="Pfam" id="PF10250">
    <property type="entry name" value="O-FucT"/>
    <property type="match status" value="1"/>
</dbReference>
<comment type="similarity">
    <text evidence="3">Belongs to the glycosyltransferase 65 family.</text>
</comment>
<dbReference type="UniPathway" id="UPA00378"/>
<keyword evidence="13" id="KW-0119">Carbohydrate metabolism</keyword>
<dbReference type="CDD" id="cd11302">
    <property type="entry name" value="O-FucT-1"/>
    <property type="match status" value="1"/>
</dbReference>
<protein>
    <recommendedName>
        <fullName evidence="5">GDP-fucose protein O-fucosyltransferase 1</fullName>
        <ecNumber evidence="4">2.4.1.221</ecNumber>
    </recommendedName>
    <alternativeName>
        <fullName evidence="14">Peptide-O-fucosyltransferase 1</fullName>
    </alternativeName>
</protein>
<evidence type="ECO:0000256" key="13">
    <source>
        <dbReference type="ARBA" id="ARBA00023277"/>
    </source>
</evidence>
<evidence type="ECO:0000256" key="6">
    <source>
        <dbReference type="ARBA" id="ARBA00022676"/>
    </source>
</evidence>
<keyword evidence="10" id="KW-1015">Disulfide bond</keyword>